<protein>
    <recommendedName>
        <fullName evidence="2">Thiamine pyrophosphate enzyme TPP-binding domain-containing protein</fullName>
    </recommendedName>
</protein>
<evidence type="ECO:0000256" key="1">
    <source>
        <dbReference type="ARBA" id="ARBA00023002"/>
    </source>
</evidence>
<gene>
    <name evidence="3" type="ORF">A2Y67_01415</name>
</gene>
<dbReference type="Pfam" id="PF02775">
    <property type="entry name" value="TPP_enzyme_C"/>
    <property type="match status" value="1"/>
</dbReference>
<feature type="domain" description="Thiamine pyrophosphate enzyme TPP-binding" evidence="2">
    <location>
        <begin position="44"/>
        <end position="207"/>
    </location>
</feature>
<proteinExistence type="predicted"/>
<evidence type="ECO:0000259" key="2">
    <source>
        <dbReference type="Pfam" id="PF02775"/>
    </source>
</evidence>
<evidence type="ECO:0000313" key="3">
    <source>
        <dbReference type="EMBL" id="OGY42703.1"/>
    </source>
</evidence>
<keyword evidence="1" id="KW-0560">Oxidoreductase</keyword>
<dbReference type="InterPro" id="IPR051479">
    <property type="entry name" value="PorB-like"/>
</dbReference>
<dbReference type="AlphaFoldDB" id="A0A1G1XRK5"/>
<dbReference type="PANTHER" id="PTHR42897">
    <property type="entry name" value="PYRUVATE SYNTHASE SUBUNIT PORB"/>
    <property type="match status" value="1"/>
</dbReference>
<dbReference type="Gene3D" id="3.40.50.970">
    <property type="match status" value="2"/>
</dbReference>
<sequence length="298" mass="32817">MKYTNPFEHLLNPGHTACPGCGQLIAARHVIDTCGPDTIIANATGCLEVTTSKHPTSSWKVPWFHSLFENSSAVASGVLAALKQKGLDKKVKVLAQGGDGSTFDIGIGLISGMWERGDNILYVCYDTEVYSNTGYQASGATPHDAFTRTTWPGKKSLGNIAFKKNMIEIALAHKVPYVATSTSGYIEDIKRKVKKAWEIPGPKFIHILTPCIPGWGIEDNQAIELGKLAQKTGFFPVVEFVNGELVNAMKLPQQIPPIEEYLKHHARFKHLFKDPRGAEQIKILQSICNDNIVKYNLK</sequence>
<dbReference type="Proteomes" id="UP000176260">
    <property type="component" value="Unassembled WGS sequence"/>
</dbReference>
<comment type="caution">
    <text evidence="3">The sequence shown here is derived from an EMBL/GenBank/DDBJ whole genome shotgun (WGS) entry which is preliminary data.</text>
</comment>
<dbReference type="CDD" id="cd03376">
    <property type="entry name" value="TPP_PFOR_porB_like"/>
    <property type="match status" value="1"/>
</dbReference>
<evidence type="ECO:0000313" key="4">
    <source>
        <dbReference type="Proteomes" id="UP000176260"/>
    </source>
</evidence>
<name>A0A1G1XRK5_9BACT</name>
<dbReference type="GO" id="GO:0016491">
    <property type="term" value="F:oxidoreductase activity"/>
    <property type="evidence" value="ECO:0007669"/>
    <property type="project" value="UniProtKB-KW"/>
</dbReference>
<reference evidence="3 4" key="1">
    <citation type="journal article" date="2016" name="Nat. Commun.">
        <title>Thousands of microbial genomes shed light on interconnected biogeochemical processes in an aquifer system.</title>
        <authorList>
            <person name="Anantharaman K."/>
            <person name="Brown C.T."/>
            <person name="Hug L.A."/>
            <person name="Sharon I."/>
            <person name="Castelle C.J."/>
            <person name="Probst A.J."/>
            <person name="Thomas B.C."/>
            <person name="Singh A."/>
            <person name="Wilkins M.J."/>
            <person name="Karaoz U."/>
            <person name="Brodie E.L."/>
            <person name="Williams K.H."/>
            <person name="Hubbard S.S."/>
            <person name="Banfield J.F."/>
        </authorList>
    </citation>
    <scope>NUCLEOTIDE SEQUENCE [LARGE SCALE GENOMIC DNA]</scope>
</reference>
<dbReference type="SUPFAM" id="SSF52518">
    <property type="entry name" value="Thiamin diphosphate-binding fold (THDP-binding)"/>
    <property type="match status" value="1"/>
</dbReference>
<dbReference type="PANTHER" id="PTHR42897:SF2">
    <property type="entry name" value="PYRUVATE SYNTHASE SUBUNIT PORB"/>
    <property type="match status" value="1"/>
</dbReference>
<dbReference type="EMBL" id="MHIA01000008">
    <property type="protein sequence ID" value="OGY42703.1"/>
    <property type="molecule type" value="Genomic_DNA"/>
</dbReference>
<accession>A0A1G1XRK5</accession>
<organism evidence="3 4">
    <name type="scientific">Candidatus Buchananbacteria bacterium RBG_13_39_9</name>
    <dbReference type="NCBI Taxonomy" id="1797531"/>
    <lineage>
        <taxon>Bacteria</taxon>
        <taxon>Candidatus Buchananiibacteriota</taxon>
    </lineage>
</organism>
<dbReference type="InterPro" id="IPR011766">
    <property type="entry name" value="TPP_enzyme_TPP-bd"/>
</dbReference>
<dbReference type="GO" id="GO:0030976">
    <property type="term" value="F:thiamine pyrophosphate binding"/>
    <property type="evidence" value="ECO:0007669"/>
    <property type="project" value="InterPro"/>
</dbReference>
<dbReference type="InterPro" id="IPR029061">
    <property type="entry name" value="THDP-binding"/>
</dbReference>